<proteinExistence type="inferred from homology"/>
<accession>A0A1H3E0W6</accession>
<dbReference type="Pfam" id="PF04551">
    <property type="entry name" value="GcpE"/>
    <property type="match status" value="1"/>
</dbReference>
<keyword evidence="2 7" id="KW-0479">Metal-binding</keyword>
<feature type="binding site" evidence="7">
    <location>
        <position position="311"/>
    </location>
    <ligand>
        <name>[4Fe-4S] cluster</name>
        <dbReference type="ChEBI" id="CHEBI:49883"/>
    </ligand>
</feature>
<dbReference type="PANTHER" id="PTHR30454">
    <property type="entry name" value="4-HYDROXY-3-METHYLBUT-2-EN-1-YL DIPHOSPHATE SYNTHASE"/>
    <property type="match status" value="1"/>
</dbReference>
<dbReference type="SUPFAM" id="SSF51717">
    <property type="entry name" value="Dihydropteroate synthetase-like"/>
    <property type="match status" value="1"/>
</dbReference>
<dbReference type="GO" id="GO:0046429">
    <property type="term" value="F:4-hydroxy-3-methylbut-2-en-1-yl diphosphate synthase activity (ferredoxin)"/>
    <property type="evidence" value="ECO:0007669"/>
    <property type="project" value="UniProtKB-UniRule"/>
</dbReference>
<dbReference type="InterPro" id="IPR058579">
    <property type="entry name" value="IspG_C"/>
</dbReference>
<evidence type="ECO:0000256" key="2">
    <source>
        <dbReference type="ARBA" id="ARBA00022723"/>
    </source>
</evidence>
<evidence type="ECO:0000256" key="1">
    <source>
        <dbReference type="ARBA" id="ARBA00022485"/>
    </source>
</evidence>
<dbReference type="RefSeq" id="WP_090244085.1">
    <property type="nucleotide sequence ID" value="NZ_FNOU01000006.1"/>
</dbReference>
<keyword evidence="3 7" id="KW-0560">Oxidoreductase</keyword>
<dbReference type="InterPro" id="IPR004588">
    <property type="entry name" value="IspG_bac-typ"/>
</dbReference>
<feature type="binding site" evidence="7">
    <location>
        <position position="269"/>
    </location>
    <ligand>
        <name>[4Fe-4S] cluster</name>
        <dbReference type="ChEBI" id="CHEBI:49883"/>
    </ligand>
</feature>
<dbReference type="InterPro" id="IPR045854">
    <property type="entry name" value="NO2/SO3_Rdtase_4Fe4S_sf"/>
</dbReference>
<evidence type="ECO:0000256" key="4">
    <source>
        <dbReference type="ARBA" id="ARBA00023004"/>
    </source>
</evidence>
<dbReference type="InterPro" id="IPR011005">
    <property type="entry name" value="Dihydropteroate_synth-like_sf"/>
</dbReference>
<dbReference type="SUPFAM" id="SSF56014">
    <property type="entry name" value="Nitrite and sulphite reductase 4Fe-4S domain-like"/>
    <property type="match status" value="1"/>
</dbReference>
<dbReference type="NCBIfam" id="NF001540">
    <property type="entry name" value="PRK00366.1"/>
    <property type="match status" value="1"/>
</dbReference>
<evidence type="ECO:0000256" key="3">
    <source>
        <dbReference type="ARBA" id="ARBA00023002"/>
    </source>
</evidence>
<dbReference type="OrthoDB" id="9803214at2"/>
<dbReference type="Pfam" id="PF26540">
    <property type="entry name" value="GcpE_C"/>
    <property type="match status" value="1"/>
</dbReference>
<keyword evidence="5 7" id="KW-0411">Iron-sulfur</keyword>
<dbReference type="UniPathway" id="UPA00056">
    <property type="reaction ID" value="UER00096"/>
</dbReference>
<dbReference type="FunFam" id="3.20.20.20:FF:000001">
    <property type="entry name" value="4-hydroxy-3-methylbut-2-en-1-yl diphosphate synthase (flavodoxin)"/>
    <property type="match status" value="1"/>
</dbReference>
<protein>
    <recommendedName>
        <fullName evidence="7">4-hydroxy-3-methylbut-2-en-1-yl diphosphate synthase (flavodoxin)</fullName>
        <ecNumber evidence="7">1.17.7.3</ecNumber>
    </recommendedName>
    <alternativeName>
        <fullName evidence="7">1-hydroxy-2-methyl-2-(E)-butenyl 4-diphosphate synthase</fullName>
    </alternativeName>
</protein>
<dbReference type="Proteomes" id="UP000199652">
    <property type="component" value="Unassembled WGS sequence"/>
</dbReference>
<evidence type="ECO:0000313" key="11">
    <source>
        <dbReference type="Proteomes" id="UP000199652"/>
    </source>
</evidence>
<dbReference type="NCBIfam" id="TIGR00612">
    <property type="entry name" value="ispG_gcpE"/>
    <property type="match status" value="1"/>
</dbReference>
<evidence type="ECO:0000256" key="5">
    <source>
        <dbReference type="ARBA" id="ARBA00023014"/>
    </source>
</evidence>
<evidence type="ECO:0000256" key="7">
    <source>
        <dbReference type="HAMAP-Rule" id="MF_00159"/>
    </source>
</evidence>
<organism evidence="10 11">
    <name type="scientific">Eubacterium barkeri</name>
    <name type="common">Clostridium barkeri</name>
    <dbReference type="NCBI Taxonomy" id="1528"/>
    <lineage>
        <taxon>Bacteria</taxon>
        <taxon>Bacillati</taxon>
        <taxon>Bacillota</taxon>
        <taxon>Clostridia</taxon>
        <taxon>Eubacteriales</taxon>
        <taxon>Eubacteriaceae</taxon>
        <taxon>Eubacterium</taxon>
    </lineage>
</organism>
<feature type="domain" description="IspG TIM-barrel" evidence="8">
    <location>
        <begin position="8"/>
        <end position="248"/>
    </location>
</feature>
<feature type="binding site" evidence="7">
    <location>
        <position position="304"/>
    </location>
    <ligand>
        <name>[4Fe-4S] cluster</name>
        <dbReference type="ChEBI" id="CHEBI:49883"/>
    </ligand>
</feature>
<evidence type="ECO:0000256" key="6">
    <source>
        <dbReference type="ARBA" id="ARBA00023229"/>
    </source>
</evidence>
<keyword evidence="11" id="KW-1185">Reference proteome</keyword>
<dbReference type="EC" id="1.17.7.3" evidence="7"/>
<evidence type="ECO:0000259" key="8">
    <source>
        <dbReference type="Pfam" id="PF04551"/>
    </source>
</evidence>
<dbReference type="Gene3D" id="3.20.20.20">
    <property type="entry name" value="Dihydropteroate synthase-like"/>
    <property type="match status" value="1"/>
</dbReference>
<keyword evidence="4 7" id="KW-0408">Iron</keyword>
<dbReference type="GO" id="GO:0005506">
    <property type="term" value="F:iron ion binding"/>
    <property type="evidence" value="ECO:0007669"/>
    <property type="project" value="InterPro"/>
</dbReference>
<dbReference type="InterPro" id="IPR058578">
    <property type="entry name" value="IspG_TIM"/>
</dbReference>
<feature type="binding site" evidence="7">
    <location>
        <position position="272"/>
    </location>
    <ligand>
        <name>[4Fe-4S] cluster</name>
        <dbReference type="ChEBI" id="CHEBI:49883"/>
    </ligand>
</feature>
<gene>
    <name evidence="7" type="primary">ispG</name>
    <name evidence="10" type="ORF">SAMN04488579_10625</name>
</gene>
<feature type="domain" description="IspG C-terminal" evidence="9">
    <location>
        <begin position="265"/>
        <end position="353"/>
    </location>
</feature>
<comment type="similarity">
    <text evidence="7">Belongs to the IspG family.</text>
</comment>
<dbReference type="InterPro" id="IPR016425">
    <property type="entry name" value="IspG_bac"/>
</dbReference>
<name>A0A1H3E0W6_EUBBA</name>
<dbReference type="PANTHER" id="PTHR30454:SF0">
    <property type="entry name" value="4-HYDROXY-3-METHYLBUT-2-EN-1-YL DIPHOSPHATE SYNTHASE (FERREDOXIN), CHLOROPLASTIC"/>
    <property type="match status" value="1"/>
</dbReference>
<dbReference type="GO" id="GO:0016114">
    <property type="term" value="P:terpenoid biosynthetic process"/>
    <property type="evidence" value="ECO:0007669"/>
    <property type="project" value="InterPro"/>
</dbReference>
<comment type="function">
    <text evidence="7">Converts 2C-methyl-D-erythritol 2,4-cyclodiphosphate (ME-2,4cPP) into 1-hydroxy-2-methyl-2-(E)-butenyl 4-diphosphate.</text>
</comment>
<dbReference type="EMBL" id="FNOU01000006">
    <property type="protein sequence ID" value="SDX71579.1"/>
    <property type="molecule type" value="Genomic_DNA"/>
</dbReference>
<evidence type="ECO:0000313" key="10">
    <source>
        <dbReference type="EMBL" id="SDX71579.1"/>
    </source>
</evidence>
<dbReference type="Gene3D" id="3.30.413.10">
    <property type="entry name" value="Sulfite Reductase Hemoprotein, domain 1"/>
    <property type="match status" value="1"/>
</dbReference>
<dbReference type="HAMAP" id="MF_00159">
    <property type="entry name" value="IspG"/>
    <property type="match status" value="1"/>
</dbReference>
<reference evidence="11" key="1">
    <citation type="submission" date="2016-10" db="EMBL/GenBank/DDBJ databases">
        <authorList>
            <person name="Varghese N."/>
            <person name="Submissions S."/>
        </authorList>
    </citation>
    <scope>NUCLEOTIDE SEQUENCE [LARGE SCALE GENOMIC DNA]</scope>
    <source>
        <strain evidence="11">VPI 5359</strain>
    </source>
</reference>
<comment type="catalytic activity">
    <reaction evidence="7">
        <text>(2E)-4-hydroxy-3-methylbut-2-enyl diphosphate + oxidized [flavodoxin] + H2O + 2 H(+) = 2-C-methyl-D-erythritol 2,4-cyclic diphosphate + reduced [flavodoxin]</text>
        <dbReference type="Rhea" id="RHEA:43604"/>
        <dbReference type="Rhea" id="RHEA-COMP:10622"/>
        <dbReference type="Rhea" id="RHEA-COMP:10623"/>
        <dbReference type="ChEBI" id="CHEBI:15377"/>
        <dbReference type="ChEBI" id="CHEBI:15378"/>
        <dbReference type="ChEBI" id="CHEBI:57618"/>
        <dbReference type="ChEBI" id="CHEBI:58210"/>
        <dbReference type="ChEBI" id="CHEBI:58483"/>
        <dbReference type="ChEBI" id="CHEBI:128753"/>
        <dbReference type="EC" id="1.17.7.3"/>
    </reaction>
</comment>
<keyword evidence="1 7" id="KW-0004">4Fe-4S</keyword>
<dbReference type="AlphaFoldDB" id="A0A1H3E0W6"/>
<dbReference type="GO" id="GO:0141197">
    <property type="term" value="F:4-hydroxy-3-methylbut-2-enyl-diphosphate synthase activity (flavodoxin)"/>
    <property type="evidence" value="ECO:0007669"/>
    <property type="project" value="UniProtKB-EC"/>
</dbReference>
<dbReference type="GO" id="GO:0051539">
    <property type="term" value="F:4 iron, 4 sulfur cluster binding"/>
    <property type="evidence" value="ECO:0007669"/>
    <property type="project" value="UniProtKB-UniRule"/>
</dbReference>
<dbReference type="PIRSF" id="PIRSF004640">
    <property type="entry name" value="IspG"/>
    <property type="match status" value="1"/>
</dbReference>
<dbReference type="STRING" id="1528.SAMN04488579_10625"/>
<evidence type="ECO:0000259" key="9">
    <source>
        <dbReference type="Pfam" id="PF26540"/>
    </source>
</evidence>
<comment type="pathway">
    <text evidence="7">Isoprenoid biosynthesis; isopentenyl diphosphate biosynthesis via DXP pathway; isopentenyl diphosphate from 1-deoxy-D-xylulose 5-phosphate: step 5/6.</text>
</comment>
<comment type="cofactor">
    <cofactor evidence="7">
        <name>[4Fe-4S] cluster</name>
        <dbReference type="ChEBI" id="CHEBI:49883"/>
    </cofactor>
    <text evidence="7">Binds 1 [4Fe-4S] cluster.</text>
</comment>
<dbReference type="GO" id="GO:0019288">
    <property type="term" value="P:isopentenyl diphosphate biosynthetic process, methylerythritol 4-phosphate pathway"/>
    <property type="evidence" value="ECO:0007669"/>
    <property type="project" value="UniProtKB-UniRule"/>
</dbReference>
<sequence>MKINRRKTRIVSIGGRAIGGENPILIQSMTNTDTRDAEATAAQINALSAVGCEIARVAVPDEAAADALSAIKTKISIPLVADIHFDYRLALKAIENGVDKLRINPGNIGDVNKVREVVSAAKDRGIPIRIGVNAGSLEKRLLDKYQGPTAQGMVESAEGHIQILQDLGFEDIVVSMKASNVLLTIDAYSLFSEKYDYPLHLGVTEAGVLRSAAVKTGVGLGYLLLNGIGDTLRVSVTGDPLEEIYVAKDLLSSMGLFQQKDGMVEVVSCPTCGRTEIDLIGIAKEMNNRLQTVHKDLKVAVMGCVVNGPGEGKEADIGVAGGKGKGVLFKKGQVFKTVAEDEIISALMEEIEKM</sequence>
<keyword evidence="6 7" id="KW-0414">Isoprene biosynthesis</keyword>